<name>A0A7C9V6G6_9HYPH</name>
<evidence type="ECO:0000256" key="1">
    <source>
        <dbReference type="ARBA" id="ARBA00008898"/>
    </source>
</evidence>
<protein>
    <submittedName>
        <fullName evidence="4">Flavin reductase family protein</fullName>
    </submittedName>
</protein>
<dbReference type="InterPro" id="IPR050268">
    <property type="entry name" value="NADH-dep_flavin_reductase"/>
</dbReference>
<gene>
    <name evidence="4" type="ORF">G6N74_10525</name>
</gene>
<keyword evidence="2" id="KW-0560">Oxidoreductase</keyword>
<dbReference type="SUPFAM" id="SSF50475">
    <property type="entry name" value="FMN-binding split barrel"/>
    <property type="match status" value="1"/>
</dbReference>
<feature type="domain" description="Flavin reductase like" evidence="3">
    <location>
        <begin position="33"/>
        <end position="178"/>
    </location>
</feature>
<dbReference type="Gene3D" id="2.30.110.10">
    <property type="entry name" value="Electron Transport, Fmn-binding Protein, Chain A"/>
    <property type="match status" value="1"/>
</dbReference>
<evidence type="ECO:0000313" key="5">
    <source>
        <dbReference type="Proteomes" id="UP000481252"/>
    </source>
</evidence>
<evidence type="ECO:0000259" key="3">
    <source>
        <dbReference type="SMART" id="SM00903"/>
    </source>
</evidence>
<organism evidence="4 5">
    <name type="scientific">Mesorhizobium zhangyense</name>
    <dbReference type="NCBI Taxonomy" id="1776730"/>
    <lineage>
        <taxon>Bacteria</taxon>
        <taxon>Pseudomonadati</taxon>
        <taxon>Pseudomonadota</taxon>
        <taxon>Alphaproteobacteria</taxon>
        <taxon>Hyphomicrobiales</taxon>
        <taxon>Phyllobacteriaceae</taxon>
        <taxon>Mesorhizobium</taxon>
    </lineage>
</organism>
<sequence length="183" mass="19652">MSSAMPHTIEASAEVADMRENGIVSDAEFKTVMRQVVSSVAVITARSGKLRNGLTATAVCSVSAEPPTMLVCVNRSATAEKIIADSGSFAINFLTEEQHGIARLFSTSKLGSEERFREGKWLSMITGAPVLDGAVASFDCRVEDRILSGTHHIYIGRVLAVTSLDQDALLYRDGSFRRLATVG</sequence>
<comment type="similarity">
    <text evidence="1">Belongs to the non-flavoprotein flavin reductase family.</text>
</comment>
<reference evidence="4 5" key="1">
    <citation type="submission" date="2020-02" db="EMBL/GenBank/DDBJ databases">
        <title>Genome sequence of the type strain CGMCC 1.15528 of Mesorhizobium zhangyense.</title>
        <authorList>
            <person name="Gao J."/>
            <person name="Sun J."/>
        </authorList>
    </citation>
    <scope>NUCLEOTIDE SEQUENCE [LARGE SCALE GENOMIC DNA]</scope>
    <source>
        <strain evidence="4 5">CGMCC 1.15528</strain>
    </source>
</reference>
<dbReference type="SMART" id="SM00903">
    <property type="entry name" value="Flavin_Reduct"/>
    <property type="match status" value="1"/>
</dbReference>
<dbReference type="AlphaFoldDB" id="A0A7C9V6G6"/>
<dbReference type="InterPro" id="IPR002563">
    <property type="entry name" value="Flavin_Rdtase-like_dom"/>
</dbReference>
<dbReference type="GO" id="GO:0010181">
    <property type="term" value="F:FMN binding"/>
    <property type="evidence" value="ECO:0007669"/>
    <property type="project" value="InterPro"/>
</dbReference>
<dbReference type="Pfam" id="PF01613">
    <property type="entry name" value="Flavin_Reduct"/>
    <property type="match status" value="1"/>
</dbReference>
<comment type="caution">
    <text evidence="4">The sequence shown here is derived from an EMBL/GenBank/DDBJ whole genome shotgun (WGS) entry which is preliminary data.</text>
</comment>
<keyword evidence="5" id="KW-1185">Reference proteome</keyword>
<dbReference type="GO" id="GO:0042602">
    <property type="term" value="F:riboflavin reductase (NADPH) activity"/>
    <property type="evidence" value="ECO:0007669"/>
    <property type="project" value="TreeGrafter"/>
</dbReference>
<dbReference type="PANTHER" id="PTHR30466:SF11">
    <property type="entry name" value="FLAVIN-DEPENDENT MONOOXYGENASE, REDUCTASE SUBUNIT HSAB"/>
    <property type="match status" value="1"/>
</dbReference>
<evidence type="ECO:0000313" key="4">
    <source>
        <dbReference type="EMBL" id="NGN41504.1"/>
    </source>
</evidence>
<accession>A0A7C9V6G6</accession>
<dbReference type="InterPro" id="IPR012349">
    <property type="entry name" value="Split_barrel_FMN-bd"/>
</dbReference>
<dbReference type="Proteomes" id="UP000481252">
    <property type="component" value="Unassembled WGS sequence"/>
</dbReference>
<dbReference type="EMBL" id="JAAKZG010000004">
    <property type="protein sequence ID" value="NGN41504.1"/>
    <property type="molecule type" value="Genomic_DNA"/>
</dbReference>
<dbReference type="PANTHER" id="PTHR30466">
    <property type="entry name" value="FLAVIN REDUCTASE"/>
    <property type="match status" value="1"/>
</dbReference>
<evidence type="ECO:0000256" key="2">
    <source>
        <dbReference type="ARBA" id="ARBA00023002"/>
    </source>
</evidence>
<proteinExistence type="inferred from homology"/>